<proteinExistence type="predicted"/>
<keyword evidence="2" id="KW-1185">Reference proteome</keyword>
<accession>A0A5J6ZBP8</accession>
<dbReference type="Proteomes" id="UP000326711">
    <property type="component" value="Chromosome"/>
</dbReference>
<protein>
    <submittedName>
        <fullName evidence="1">Uncharacterized protein</fullName>
    </submittedName>
</protein>
<evidence type="ECO:0000313" key="1">
    <source>
        <dbReference type="EMBL" id="QFQ02977.1"/>
    </source>
</evidence>
<sequence precursor="true">MILSKKALVATVSVLALVVASLVLLWPREHVYAGEAGLHLDAEGNLRAIIDTCGQSISSFEMKQDGELLSVFEADEPFNGVVDEVVGAKPGEVEAHPSPWLQTVATEPKLGASNVAGAGNTATESEGGGAAQEITESVITLHVRLHDAPDNWQHREAEADLYTLHKVRGERIVRGVPFKSGDQLLLTHERFSEECGEPMSSESAMLWDWLGPSENSSWDQ</sequence>
<dbReference type="RefSeq" id="WP_151903276.1">
    <property type="nucleotide sequence ID" value="NZ_CP045032.1"/>
</dbReference>
<dbReference type="KEGG" id="cuo:CUROG_08145"/>
<reference evidence="2" key="1">
    <citation type="submission" date="2019-10" db="EMBL/GenBank/DDBJ databases">
        <title>Complete genome sequence of Corynebacterium urogenitalis DSM 108747, isolated from the genital tract of a cow.</title>
        <authorList>
            <person name="Ruckert C."/>
            <person name="Ballas P."/>
            <person name="Wagener K."/>
            <person name="Drillich M."/>
            <person name="Kaempfer P."/>
            <person name="Busse H.-J."/>
            <person name="Ehling-Schulz M."/>
        </authorList>
    </citation>
    <scope>NUCLEOTIDE SEQUENCE [LARGE SCALE GENOMIC DNA]</scope>
    <source>
        <strain evidence="2">LMM 1652</strain>
    </source>
</reference>
<evidence type="ECO:0000313" key="2">
    <source>
        <dbReference type="Proteomes" id="UP000326711"/>
    </source>
</evidence>
<dbReference type="EMBL" id="CP045032">
    <property type="protein sequence ID" value="QFQ02977.1"/>
    <property type="molecule type" value="Genomic_DNA"/>
</dbReference>
<dbReference type="AlphaFoldDB" id="A0A5J6ZBP8"/>
<name>A0A5J6ZBP8_9CORY</name>
<gene>
    <name evidence="1" type="ORF">CUROG_08145</name>
</gene>
<organism evidence="1 2">
    <name type="scientific">Corynebacterium urogenitale</name>
    <dbReference type="NCBI Taxonomy" id="2487892"/>
    <lineage>
        <taxon>Bacteria</taxon>
        <taxon>Bacillati</taxon>
        <taxon>Actinomycetota</taxon>
        <taxon>Actinomycetes</taxon>
        <taxon>Mycobacteriales</taxon>
        <taxon>Corynebacteriaceae</taxon>
        <taxon>Corynebacterium</taxon>
    </lineage>
</organism>